<evidence type="ECO:0000256" key="3">
    <source>
        <dbReference type="ARBA" id="ARBA00012528"/>
    </source>
</evidence>
<feature type="transmembrane region" description="Helical" evidence="11">
    <location>
        <begin position="12"/>
        <end position="29"/>
    </location>
</feature>
<evidence type="ECO:0000256" key="2">
    <source>
        <dbReference type="ARBA" id="ARBA00004533"/>
    </source>
</evidence>
<dbReference type="InterPro" id="IPR029151">
    <property type="entry name" value="Sensor-like_sf"/>
</dbReference>
<comment type="cofactor">
    <cofactor evidence="1">
        <name>Mg(2+)</name>
        <dbReference type="ChEBI" id="CHEBI:18420"/>
    </cofactor>
</comment>
<evidence type="ECO:0000256" key="5">
    <source>
        <dbReference type="ARBA" id="ARBA00022679"/>
    </source>
</evidence>
<dbReference type="Pfam" id="PF13426">
    <property type="entry name" value="PAS_9"/>
    <property type="match status" value="1"/>
</dbReference>
<dbReference type="GO" id="GO:0052621">
    <property type="term" value="F:diguanylate cyclase activity"/>
    <property type="evidence" value="ECO:0007669"/>
    <property type="project" value="UniProtKB-EC"/>
</dbReference>
<dbReference type="InterPro" id="IPR050469">
    <property type="entry name" value="Diguanylate_Cyclase"/>
</dbReference>
<evidence type="ECO:0000256" key="10">
    <source>
        <dbReference type="ARBA" id="ARBA00034247"/>
    </source>
</evidence>
<dbReference type="FunFam" id="3.30.70.270:FF:000001">
    <property type="entry name" value="Diguanylate cyclase domain protein"/>
    <property type="match status" value="1"/>
</dbReference>
<keyword evidence="8" id="KW-0067">ATP-binding</keyword>
<keyword evidence="4" id="KW-0597">Phosphoprotein</keyword>
<sequence length="636" mass="73224">MKRISSTIKTGIVLWLVLSLVPLAYYFHLKDKAHQFFIAHLEAQGLQFLSYVDSKARRTHSQIQQTFYELSHSSLLNDFAVNRNPQFRHYLESQWYLAAFNSTLFYQLRFIDNRGYEVIRVDYMPNMSHPYVVPNDRLQNKSNRDYFLYAQKLANGEQGHFGIDLEFENDKPIIPYKPGYRIIYPIIANSVRQGYFVANLDVMTIIEQITSNTQNLNVDFIDNHGYYIISSDKNKLFGDLIQSRSDNNLSLKNGEVWRAIQQNQSSGNSVLTDRGLYIFQRFSSPLFGSQNSLTMLTMYPPSAISGLLSERTKQLKIEATVIWLFLGLLSIIIAMFMDAFRRIKADQTYAEYAIENSMAVVVTDKNMRILRVNTGFCNLVNSDVSLLHGGNIIDFFQSQTKQSLIQRQLSIRGMWQGHLSLHTTDNKEVICQTEIHAILGKLKNIQYYVYSFTDISEHHNTIITLKERTERDPATSLWNKKKFDQNLQYQSRLKQRYANHPTCCLAVLDIDSFKQINDTFGHTVGDEVILYIANQLRMVLRDTDFIARIGGDEFAVLIQHTDLAQAKALMQRVTTDIRNWTLYDVTISVGLAEVTSDANQTFSNADQAMYRSKRKGKNCVSIHGQETLNVLESHSP</sequence>
<dbReference type="GO" id="GO:0005524">
    <property type="term" value="F:ATP binding"/>
    <property type="evidence" value="ECO:0007669"/>
    <property type="project" value="UniProtKB-KW"/>
</dbReference>
<dbReference type="GO" id="GO:0005886">
    <property type="term" value="C:plasma membrane"/>
    <property type="evidence" value="ECO:0007669"/>
    <property type="project" value="UniProtKB-SubCell"/>
</dbReference>
<feature type="transmembrane region" description="Helical" evidence="11">
    <location>
        <begin position="321"/>
        <end position="340"/>
    </location>
</feature>
<dbReference type="RefSeq" id="WP_102966341.1">
    <property type="nucleotide sequence ID" value="NZ_POSK01000007.1"/>
</dbReference>
<keyword evidence="5" id="KW-0808">Transferase</keyword>
<dbReference type="InterPro" id="IPR000014">
    <property type="entry name" value="PAS"/>
</dbReference>
<dbReference type="GO" id="GO:0043709">
    <property type="term" value="P:cell adhesion involved in single-species biofilm formation"/>
    <property type="evidence" value="ECO:0007669"/>
    <property type="project" value="TreeGrafter"/>
</dbReference>
<organism evidence="13 14">
    <name type="scientific">Vibrio diazotrophicus</name>
    <dbReference type="NCBI Taxonomy" id="685"/>
    <lineage>
        <taxon>Bacteria</taxon>
        <taxon>Pseudomonadati</taxon>
        <taxon>Pseudomonadota</taxon>
        <taxon>Gammaproteobacteria</taxon>
        <taxon>Vibrionales</taxon>
        <taxon>Vibrionaceae</taxon>
        <taxon>Vibrio</taxon>
    </lineage>
</organism>
<dbReference type="InterPro" id="IPR000160">
    <property type="entry name" value="GGDEF_dom"/>
</dbReference>
<dbReference type="InterPro" id="IPR029787">
    <property type="entry name" value="Nucleotide_cyclase"/>
</dbReference>
<dbReference type="SMART" id="SM00267">
    <property type="entry name" value="GGDEF"/>
    <property type="match status" value="1"/>
</dbReference>
<proteinExistence type="predicted"/>
<dbReference type="EC" id="2.7.7.65" evidence="3"/>
<dbReference type="CDD" id="cd00130">
    <property type="entry name" value="PAS"/>
    <property type="match status" value="1"/>
</dbReference>
<keyword evidence="11" id="KW-0472">Membrane</keyword>
<dbReference type="InterPro" id="IPR043128">
    <property type="entry name" value="Rev_trsase/Diguanyl_cyclase"/>
</dbReference>
<keyword evidence="6" id="KW-0547">Nucleotide-binding</keyword>
<comment type="catalytic activity">
    <reaction evidence="10">
        <text>2 GTP = 3',3'-c-di-GMP + 2 diphosphate</text>
        <dbReference type="Rhea" id="RHEA:24898"/>
        <dbReference type="ChEBI" id="CHEBI:33019"/>
        <dbReference type="ChEBI" id="CHEBI:37565"/>
        <dbReference type="ChEBI" id="CHEBI:58805"/>
        <dbReference type="EC" id="2.7.7.65"/>
    </reaction>
</comment>
<evidence type="ECO:0000256" key="8">
    <source>
        <dbReference type="ARBA" id="ARBA00022840"/>
    </source>
</evidence>
<dbReference type="SUPFAM" id="SSF55785">
    <property type="entry name" value="PYP-like sensor domain (PAS domain)"/>
    <property type="match status" value="1"/>
</dbReference>
<dbReference type="Pfam" id="PF00990">
    <property type="entry name" value="GGDEF"/>
    <property type="match status" value="1"/>
</dbReference>
<dbReference type="Pfam" id="PF21623">
    <property type="entry name" value="HK_sensor_dom_bact"/>
    <property type="match status" value="1"/>
</dbReference>
<comment type="subcellular location">
    <subcellularLocation>
        <location evidence="2">Cell inner membrane</location>
    </subcellularLocation>
</comment>
<accession>A0A2J8I2D6</accession>
<dbReference type="GO" id="GO:0016301">
    <property type="term" value="F:kinase activity"/>
    <property type="evidence" value="ECO:0007669"/>
    <property type="project" value="UniProtKB-KW"/>
</dbReference>
<dbReference type="PANTHER" id="PTHR45138">
    <property type="entry name" value="REGULATORY COMPONENTS OF SENSORY TRANSDUCTION SYSTEM"/>
    <property type="match status" value="1"/>
</dbReference>
<evidence type="ECO:0000256" key="7">
    <source>
        <dbReference type="ARBA" id="ARBA00022777"/>
    </source>
</evidence>
<reference evidence="13 14" key="1">
    <citation type="submission" date="2018-01" db="EMBL/GenBank/DDBJ databases">
        <title>Draft genome sequences of six Vibrio diazotrophicus strains isolated from deep-sea sediments of the Baltic Sea.</title>
        <authorList>
            <person name="Castillo D."/>
            <person name="Vandieken V."/>
            <person name="Chiang O."/>
            <person name="Middelboe M."/>
        </authorList>
    </citation>
    <scope>NUCLEOTIDE SEQUENCE [LARGE SCALE GENOMIC DNA]</scope>
    <source>
        <strain evidence="13 14">60.27F</strain>
    </source>
</reference>
<protein>
    <recommendedName>
        <fullName evidence="3">diguanylate cyclase</fullName>
        <ecNumber evidence="3">2.7.7.65</ecNumber>
    </recommendedName>
</protein>
<evidence type="ECO:0000313" key="14">
    <source>
        <dbReference type="Proteomes" id="UP000236449"/>
    </source>
</evidence>
<dbReference type="InterPro" id="IPR048760">
    <property type="entry name" value="VP0354-like_sensor_dom"/>
</dbReference>
<dbReference type="AlphaFoldDB" id="A0A2J8I2D6"/>
<gene>
    <name evidence="13" type="ORF">C1N32_12315</name>
</gene>
<dbReference type="GO" id="GO:0000160">
    <property type="term" value="P:phosphorelay signal transduction system"/>
    <property type="evidence" value="ECO:0007669"/>
    <property type="project" value="UniProtKB-KW"/>
</dbReference>
<keyword evidence="11" id="KW-1133">Transmembrane helix</keyword>
<dbReference type="CDD" id="cd01949">
    <property type="entry name" value="GGDEF"/>
    <property type="match status" value="1"/>
</dbReference>
<dbReference type="Gene3D" id="3.30.70.270">
    <property type="match status" value="1"/>
</dbReference>
<name>A0A2J8I2D6_VIBDI</name>
<keyword evidence="11" id="KW-0812">Transmembrane</keyword>
<evidence type="ECO:0000256" key="11">
    <source>
        <dbReference type="SAM" id="Phobius"/>
    </source>
</evidence>
<dbReference type="NCBIfam" id="TIGR00254">
    <property type="entry name" value="GGDEF"/>
    <property type="match status" value="1"/>
</dbReference>
<keyword evidence="7" id="KW-0418">Kinase</keyword>
<dbReference type="GO" id="GO:1902201">
    <property type="term" value="P:negative regulation of bacterial-type flagellum-dependent cell motility"/>
    <property type="evidence" value="ECO:0007669"/>
    <property type="project" value="TreeGrafter"/>
</dbReference>
<evidence type="ECO:0000256" key="4">
    <source>
        <dbReference type="ARBA" id="ARBA00022553"/>
    </source>
</evidence>
<evidence type="ECO:0000256" key="6">
    <source>
        <dbReference type="ARBA" id="ARBA00022741"/>
    </source>
</evidence>
<dbReference type="PROSITE" id="PS50887">
    <property type="entry name" value="GGDEF"/>
    <property type="match status" value="1"/>
</dbReference>
<dbReference type="InterPro" id="IPR035965">
    <property type="entry name" value="PAS-like_dom_sf"/>
</dbReference>
<dbReference type="SUPFAM" id="SSF55073">
    <property type="entry name" value="Nucleotide cyclase"/>
    <property type="match status" value="1"/>
</dbReference>
<dbReference type="OrthoDB" id="9812260at2"/>
<dbReference type="Gene3D" id="3.30.450.20">
    <property type="entry name" value="PAS domain"/>
    <property type="match status" value="3"/>
</dbReference>
<evidence type="ECO:0000256" key="9">
    <source>
        <dbReference type="ARBA" id="ARBA00023012"/>
    </source>
</evidence>
<evidence type="ECO:0000313" key="13">
    <source>
        <dbReference type="EMBL" id="PNI04663.1"/>
    </source>
</evidence>
<keyword evidence="9" id="KW-0902">Two-component regulatory system</keyword>
<dbReference type="PANTHER" id="PTHR45138:SF9">
    <property type="entry name" value="DIGUANYLATE CYCLASE DGCM-RELATED"/>
    <property type="match status" value="1"/>
</dbReference>
<dbReference type="SUPFAM" id="SSF103190">
    <property type="entry name" value="Sensory domain-like"/>
    <property type="match status" value="2"/>
</dbReference>
<comment type="caution">
    <text evidence="13">The sequence shown here is derived from an EMBL/GenBank/DDBJ whole genome shotgun (WGS) entry which is preliminary data.</text>
</comment>
<evidence type="ECO:0000256" key="1">
    <source>
        <dbReference type="ARBA" id="ARBA00001946"/>
    </source>
</evidence>
<feature type="domain" description="GGDEF" evidence="12">
    <location>
        <begin position="501"/>
        <end position="625"/>
    </location>
</feature>
<dbReference type="EMBL" id="POSK01000007">
    <property type="protein sequence ID" value="PNI04663.1"/>
    <property type="molecule type" value="Genomic_DNA"/>
</dbReference>
<evidence type="ECO:0000259" key="12">
    <source>
        <dbReference type="PROSITE" id="PS50887"/>
    </source>
</evidence>
<dbReference type="Proteomes" id="UP000236449">
    <property type="component" value="Unassembled WGS sequence"/>
</dbReference>